<dbReference type="Proteomes" id="UP000680839">
    <property type="component" value="Chromosome"/>
</dbReference>
<evidence type="ECO:0000313" key="2">
    <source>
        <dbReference type="Proteomes" id="UP000680839"/>
    </source>
</evidence>
<evidence type="ECO:0000313" key="1">
    <source>
        <dbReference type="EMBL" id="QWG14674.1"/>
    </source>
</evidence>
<gene>
    <name evidence="1" type="ORF">KMZ29_08450</name>
</gene>
<sequence>MTVAGLLEALAKMPKDAVVLMESGGGLSLVAGLDFVEEQGAGAPAEVILLPNMDE</sequence>
<dbReference type="EMBL" id="CP076134">
    <property type="protein sequence ID" value="QWG14674.1"/>
    <property type="molecule type" value="Genomic_DNA"/>
</dbReference>
<reference evidence="1" key="1">
    <citation type="submission" date="2021-06" db="EMBL/GenBank/DDBJ databases">
        <title>Bradyrhizobium sp. S2-20-1 Genome sequencing.</title>
        <authorList>
            <person name="Jin L."/>
        </authorList>
    </citation>
    <scope>NUCLEOTIDE SEQUENCE</scope>
    <source>
        <strain evidence="1">S2-20-1</strain>
    </source>
</reference>
<organism evidence="1 2">
    <name type="scientific">Bradyrhizobium sediminis</name>
    <dbReference type="NCBI Taxonomy" id="2840469"/>
    <lineage>
        <taxon>Bacteria</taxon>
        <taxon>Pseudomonadati</taxon>
        <taxon>Pseudomonadota</taxon>
        <taxon>Alphaproteobacteria</taxon>
        <taxon>Hyphomicrobiales</taxon>
        <taxon>Nitrobacteraceae</taxon>
        <taxon>Bradyrhizobium</taxon>
    </lineage>
</organism>
<protein>
    <submittedName>
        <fullName evidence="1">Uncharacterized protein</fullName>
    </submittedName>
</protein>
<dbReference type="RefSeq" id="WP_215623277.1">
    <property type="nucleotide sequence ID" value="NZ_CP076134.1"/>
</dbReference>
<dbReference type="AlphaFoldDB" id="A0A975NID4"/>
<accession>A0A975NID4</accession>
<proteinExistence type="predicted"/>
<name>A0A975NID4_9BRAD</name>